<dbReference type="InterPro" id="IPR016169">
    <property type="entry name" value="FAD-bd_PCMH_sub2"/>
</dbReference>
<evidence type="ECO:0000256" key="3">
    <source>
        <dbReference type="ARBA" id="ARBA00022630"/>
    </source>
</evidence>
<evidence type="ECO:0000313" key="8">
    <source>
        <dbReference type="Proteomes" id="UP000279275"/>
    </source>
</evidence>
<dbReference type="InterPro" id="IPR006094">
    <property type="entry name" value="Oxid_FAD_bind_N"/>
</dbReference>
<comment type="caution">
    <text evidence="7">The sequence shown here is derived from an EMBL/GenBank/DDBJ whole genome shotgun (WGS) entry which is preliminary data.</text>
</comment>
<dbReference type="Gene3D" id="3.40.462.20">
    <property type="match status" value="1"/>
</dbReference>
<dbReference type="InterPro" id="IPR006093">
    <property type="entry name" value="Oxy_OxRdtase_FAD_BS"/>
</dbReference>
<dbReference type="SUPFAM" id="SSF56176">
    <property type="entry name" value="FAD-binding/transporter-associated domain-like"/>
    <property type="match status" value="1"/>
</dbReference>
<keyword evidence="8" id="KW-1185">Reference proteome</keyword>
<keyword evidence="3" id="KW-0285">Flavoprotein</keyword>
<evidence type="ECO:0000259" key="6">
    <source>
        <dbReference type="PROSITE" id="PS51387"/>
    </source>
</evidence>
<dbReference type="InterPro" id="IPR050416">
    <property type="entry name" value="FAD-linked_Oxidoreductase"/>
</dbReference>
<keyword evidence="4" id="KW-0274">FAD</keyword>
<protein>
    <submittedName>
        <fullName evidence="7">FAD-binding oxidoreductase</fullName>
    </submittedName>
</protein>
<dbReference type="PANTHER" id="PTHR42973">
    <property type="entry name" value="BINDING OXIDOREDUCTASE, PUTATIVE (AFU_ORTHOLOGUE AFUA_1G17690)-RELATED"/>
    <property type="match status" value="1"/>
</dbReference>
<proteinExistence type="inferred from homology"/>
<organism evidence="7 8">
    <name type="scientific">Nocardia stercoris</name>
    <dbReference type="NCBI Taxonomy" id="2483361"/>
    <lineage>
        <taxon>Bacteria</taxon>
        <taxon>Bacillati</taxon>
        <taxon>Actinomycetota</taxon>
        <taxon>Actinomycetes</taxon>
        <taxon>Mycobacteriales</taxon>
        <taxon>Nocardiaceae</taxon>
        <taxon>Nocardia</taxon>
    </lineage>
</organism>
<dbReference type="Proteomes" id="UP000279275">
    <property type="component" value="Unassembled WGS sequence"/>
</dbReference>
<reference evidence="7 8" key="1">
    <citation type="submission" date="2018-10" db="EMBL/GenBank/DDBJ databases">
        <title>Isolation from cow dung.</title>
        <authorList>
            <person name="Ling L."/>
        </authorList>
    </citation>
    <scope>NUCLEOTIDE SEQUENCE [LARGE SCALE GENOMIC DNA]</scope>
    <source>
        <strain evidence="7 8">NEAU-LL90</strain>
    </source>
</reference>
<dbReference type="InterPro" id="IPR016166">
    <property type="entry name" value="FAD-bd_PCMH"/>
</dbReference>
<sequence length="510" mass="50893">MTAGGGCAQGPRLFEEIRVIDRELGGPDLSSGTASRRAFLVGAAAAAFTGSAIPASAQSAVSGSASDSASGVDWSGLTKTLHGSLTLPGSSGFGSAASLFDPRFDGSSPAAVVAAADAADVVSALQFAAANHLPVAARGGGHSYVGASAHSGALVVDTRALNSVTLSGDLATMGAGAGLYPALSVLDAAGRSLPVGTCPTVGLTGLTVGGGIGVDSRQYGATCDRLVSAQLVLPGGQLVEVSPQSDPDRFWALQGAGGGLGIVTALTFQTCPSASKDIVRLSIPVGDPVKVLTGWAAWSATAERTSWANLTVRADSGGIAIDGLIVCSAGAGAATVVALGAATATTPTVLDSTTYTSLDAVLSLGGGSPDEPRTVRIAGSDVLPALDTATATSIVTVMQACARAGLPGRVLLDPLTGALSDPAPDATAFPWRRHAAMLQWIVESPQDLGAARAWIGTAHTAVASTSAGGYVNYIEPDTSVDRYYAANATRVRLQHNRADPTNSLYWGPSV</sequence>
<comment type="similarity">
    <text evidence="2">Belongs to the oxygen-dependent FAD-linked oxidoreductase family.</text>
</comment>
<accession>A0A3M2KTK0</accession>
<gene>
    <name evidence="7" type="ORF">EBN03_29840</name>
</gene>
<dbReference type="PROSITE" id="PS51387">
    <property type="entry name" value="FAD_PCMH"/>
    <property type="match status" value="1"/>
</dbReference>
<dbReference type="EMBL" id="RFFH01000021">
    <property type="protein sequence ID" value="RMI28431.1"/>
    <property type="molecule type" value="Genomic_DNA"/>
</dbReference>
<dbReference type="PANTHER" id="PTHR42973:SF39">
    <property type="entry name" value="FAD-BINDING PCMH-TYPE DOMAIN-CONTAINING PROTEIN"/>
    <property type="match status" value="1"/>
</dbReference>
<evidence type="ECO:0000313" key="7">
    <source>
        <dbReference type="EMBL" id="RMI28431.1"/>
    </source>
</evidence>
<dbReference type="Gene3D" id="3.30.465.10">
    <property type="match status" value="1"/>
</dbReference>
<dbReference type="AlphaFoldDB" id="A0A3M2KTK0"/>
<dbReference type="GO" id="GO:0016491">
    <property type="term" value="F:oxidoreductase activity"/>
    <property type="evidence" value="ECO:0007669"/>
    <property type="project" value="UniProtKB-KW"/>
</dbReference>
<dbReference type="InterPro" id="IPR036318">
    <property type="entry name" value="FAD-bd_PCMH-like_sf"/>
</dbReference>
<evidence type="ECO:0000256" key="4">
    <source>
        <dbReference type="ARBA" id="ARBA00022827"/>
    </source>
</evidence>
<keyword evidence="5" id="KW-0560">Oxidoreductase</keyword>
<evidence type="ECO:0000256" key="5">
    <source>
        <dbReference type="ARBA" id="ARBA00023002"/>
    </source>
</evidence>
<feature type="domain" description="FAD-binding PCMH-type" evidence="6">
    <location>
        <begin position="105"/>
        <end position="273"/>
    </location>
</feature>
<comment type="cofactor">
    <cofactor evidence="1">
        <name>FAD</name>
        <dbReference type="ChEBI" id="CHEBI:57692"/>
    </cofactor>
</comment>
<name>A0A3M2KTK0_9NOCA</name>
<evidence type="ECO:0000256" key="2">
    <source>
        <dbReference type="ARBA" id="ARBA00005466"/>
    </source>
</evidence>
<dbReference type="Pfam" id="PF01565">
    <property type="entry name" value="FAD_binding_4"/>
    <property type="match status" value="1"/>
</dbReference>
<dbReference type="GO" id="GO:0071949">
    <property type="term" value="F:FAD binding"/>
    <property type="evidence" value="ECO:0007669"/>
    <property type="project" value="InterPro"/>
</dbReference>
<dbReference type="PROSITE" id="PS00862">
    <property type="entry name" value="OX2_COVAL_FAD"/>
    <property type="match status" value="1"/>
</dbReference>
<evidence type="ECO:0000256" key="1">
    <source>
        <dbReference type="ARBA" id="ARBA00001974"/>
    </source>
</evidence>